<comment type="caution">
    <text evidence="3">The sequence shown here is derived from an EMBL/GenBank/DDBJ whole genome shotgun (WGS) entry which is preliminary data.</text>
</comment>
<comment type="similarity">
    <text evidence="1">Belongs to the DprA/Smf family.</text>
</comment>
<feature type="domain" description="Smf/DprA SLOG" evidence="2">
    <location>
        <begin position="91"/>
        <end position="287"/>
    </location>
</feature>
<evidence type="ECO:0000259" key="2">
    <source>
        <dbReference type="Pfam" id="PF02481"/>
    </source>
</evidence>
<proteinExistence type="inferred from homology"/>
<protein>
    <recommendedName>
        <fullName evidence="2">Smf/DprA SLOG domain-containing protein</fullName>
    </recommendedName>
</protein>
<name>A0A6N6VVQ0_9BACT</name>
<dbReference type="GO" id="GO:0009294">
    <property type="term" value="P:DNA-mediated transformation"/>
    <property type="evidence" value="ECO:0007669"/>
    <property type="project" value="InterPro"/>
</dbReference>
<dbReference type="Proteomes" id="UP000437748">
    <property type="component" value="Unassembled WGS sequence"/>
</dbReference>
<evidence type="ECO:0000256" key="1">
    <source>
        <dbReference type="ARBA" id="ARBA00006525"/>
    </source>
</evidence>
<dbReference type="PANTHER" id="PTHR43022">
    <property type="entry name" value="PROTEIN SMF"/>
    <property type="match status" value="1"/>
</dbReference>
<dbReference type="InterPro" id="IPR057666">
    <property type="entry name" value="DrpA_SLOG"/>
</dbReference>
<evidence type="ECO:0000313" key="4">
    <source>
        <dbReference type="Proteomes" id="UP000437748"/>
    </source>
</evidence>
<dbReference type="InterPro" id="IPR003488">
    <property type="entry name" value="DprA"/>
</dbReference>
<dbReference type="Pfam" id="PF02481">
    <property type="entry name" value="DNA_processg_A"/>
    <property type="match status" value="1"/>
</dbReference>
<dbReference type="RefSeq" id="WP_153418211.1">
    <property type="nucleotide sequence ID" value="NZ_WFLM01000001.1"/>
</dbReference>
<dbReference type="AlphaFoldDB" id="A0A6N6VVQ0"/>
<dbReference type="SUPFAM" id="SSF102405">
    <property type="entry name" value="MCP/YpsA-like"/>
    <property type="match status" value="1"/>
</dbReference>
<evidence type="ECO:0000313" key="3">
    <source>
        <dbReference type="EMBL" id="KAB8040695.1"/>
    </source>
</evidence>
<dbReference type="OrthoDB" id="9785707at2"/>
<gene>
    <name evidence="3" type="ORF">GCL60_01865</name>
</gene>
<dbReference type="Gene3D" id="3.40.50.450">
    <property type="match status" value="1"/>
</dbReference>
<accession>A0A6N6VVQ0</accession>
<sequence length="297" mass="33148">MINYNKYTNITKEELWLLQSKLKNNEIRKVTTYLTNKKDNSNFKFSEILDICNIDNKYDLLNFYNDLKRKETSIDNKFIDRFYLESILQKKLQHPSLLAFQYLGNPKILSKPVVAIIGSRKPTYYGRQQAQYFSKELAIAGCTILSGGAIGIDAIANAVGYEYGSTCAIIGSGIRNFYPSSNLSLFQKIGNSTNGLILSEFNSFEKPQKWNFPRRNLSIAAIAHFVLVIEAAVTSGSLITANAAAEFGIDVGALPGAVNHANSLGAIELIKNGAFCIQSPRDVLERISFLKQYKTLD</sequence>
<dbReference type="PANTHER" id="PTHR43022:SF1">
    <property type="entry name" value="PROTEIN SMF"/>
    <property type="match status" value="1"/>
</dbReference>
<dbReference type="EMBL" id="WFLM01000001">
    <property type="protein sequence ID" value="KAB8040695.1"/>
    <property type="molecule type" value="Genomic_DNA"/>
</dbReference>
<keyword evidence="4" id="KW-1185">Reference proteome</keyword>
<organism evidence="3 4">
    <name type="scientific">Silvanigrella paludirubra</name>
    <dbReference type="NCBI Taxonomy" id="2499159"/>
    <lineage>
        <taxon>Bacteria</taxon>
        <taxon>Pseudomonadati</taxon>
        <taxon>Bdellovibrionota</taxon>
        <taxon>Oligoflexia</taxon>
        <taxon>Silvanigrellales</taxon>
        <taxon>Silvanigrellaceae</taxon>
        <taxon>Silvanigrella</taxon>
    </lineage>
</organism>
<reference evidence="3 4" key="1">
    <citation type="submission" date="2019-10" db="EMBL/GenBank/DDBJ databases">
        <title>New species of Slilvanegrellaceae.</title>
        <authorList>
            <person name="Pitt A."/>
            <person name="Hahn M.W."/>
        </authorList>
    </citation>
    <scope>NUCLEOTIDE SEQUENCE [LARGE SCALE GENOMIC DNA]</scope>
    <source>
        <strain evidence="3 4">SP-Ram-0.45-NSY-1</strain>
    </source>
</reference>